<reference evidence="2" key="1">
    <citation type="submission" date="2021-03" db="EMBL/GenBank/DDBJ databases">
        <authorList>
            <person name="Tagirdzhanova G."/>
        </authorList>
    </citation>
    <scope>NUCLEOTIDE SEQUENCE</scope>
</reference>
<dbReference type="Proteomes" id="UP000664521">
    <property type="component" value="Unassembled WGS sequence"/>
</dbReference>
<evidence type="ECO:0000256" key="1">
    <source>
        <dbReference type="SAM" id="MobiDB-lite"/>
    </source>
</evidence>
<dbReference type="GO" id="GO:0005634">
    <property type="term" value="C:nucleus"/>
    <property type="evidence" value="ECO:0007669"/>
    <property type="project" value="TreeGrafter"/>
</dbReference>
<proteinExistence type="predicted"/>
<evidence type="ECO:0000313" key="2">
    <source>
        <dbReference type="EMBL" id="CAF9909588.1"/>
    </source>
</evidence>
<dbReference type="GO" id="GO:0016538">
    <property type="term" value="F:cyclin-dependent protein serine/threonine kinase regulator activity"/>
    <property type="evidence" value="ECO:0007669"/>
    <property type="project" value="TreeGrafter"/>
</dbReference>
<keyword evidence="3" id="KW-1185">Reference proteome</keyword>
<comment type="caution">
    <text evidence="2">The sequence shown here is derived from an EMBL/GenBank/DDBJ whole genome shotgun (WGS) entry which is preliminary data.</text>
</comment>
<protein>
    <recommendedName>
        <fullName evidence="4">Cyclin-like protein</fullName>
    </recommendedName>
</protein>
<accession>A0A8H3EQ68</accession>
<dbReference type="CDD" id="cd20557">
    <property type="entry name" value="CYCLIN_ScPCL1-like"/>
    <property type="match status" value="1"/>
</dbReference>
<dbReference type="Pfam" id="PF08613">
    <property type="entry name" value="Cyclin"/>
    <property type="match status" value="1"/>
</dbReference>
<dbReference type="GO" id="GO:0019901">
    <property type="term" value="F:protein kinase binding"/>
    <property type="evidence" value="ECO:0007669"/>
    <property type="project" value="InterPro"/>
</dbReference>
<feature type="region of interest" description="Disordered" evidence="1">
    <location>
        <begin position="98"/>
        <end position="124"/>
    </location>
</feature>
<dbReference type="PANTHER" id="PTHR15615:SF27">
    <property type="entry name" value="PHO85 CYCLIN CLG1"/>
    <property type="match status" value="1"/>
</dbReference>
<feature type="compositionally biased region" description="Polar residues" evidence="1">
    <location>
        <begin position="99"/>
        <end position="118"/>
    </location>
</feature>
<evidence type="ECO:0008006" key="4">
    <source>
        <dbReference type="Google" id="ProtNLM"/>
    </source>
</evidence>
<name>A0A8H3EQ68_9LECA</name>
<organism evidence="2 3">
    <name type="scientific">Heterodermia speciosa</name>
    <dbReference type="NCBI Taxonomy" id="116794"/>
    <lineage>
        <taxon>Eukaryota</taxon>
        <taxon>Fungi</taxon>
        <taxon>Dikarya</taxon>
        <taxon>Ascomycota</taxon>
        <taxon>Pezizomycotina</taxon>
        <taxon>Lecanoromycetes</taxon>
        <taxon>OSLEUM clade</taxon>
        <taxon>Lecanoromycetidae</taxon>
        <taxon>Caliciales</taxon>
        <taxon>Physciaceae</taxon>
        <taxon>Heterodermia</taxon>
    </lineage>
</organism>
<dbReference type="GO" id="GO:0000307">
    <property type="term" value="C:cyclin-dependent protein kinase holoenzyme complex"/>
    <property type="evidence" value="ECO:0007669"/>
    <property type="project" value="TreeGrafter"/>
</dbReference>
<gene>
    <name evidence="2" type="ORF">HETSPECPRED_009468</name>
</gene>
<dbReference type="Gene3D" id="1.10.472.10">
    <property type="entry name" value="Cyclin-like"/>
    <property type="match status" value="1"/>
</dbReference>
<dbReference type="InterPro" id="IPR013922">
    <property type="entry name" value="Cyclin_PHO80-like"/>
</dbReference>
<dbReference type="EMBL" id="CAJPDS010000008">
    <property type="protein sequence ID" value="CAF9909588.1"/>
    <property type="molecule type" value="Genomic_DNA"/>
</dbReference>
<dbReference type="AlphaFoldDB" id="A0A8H3EQ68"/>
<dbReference type="PANTHER" id="PTHR15615">
    <property type="match status" value="1"/>
</dbReference>
<evidence type="ECO:0000313" key="3">
    <source>
        <dbReference type="Proteomes" id="UP000664521"/>
    </source>
</evidence>
<dbReference type="OrthoDB" id="244495at2759"/>
<sequence>MPSSYRAYINQSMPLTPPYTDGCYPPGAMQYSMAAMGQAGLPSRQDQYGSSSDKFSNRYTPRYSVGSYNPSMYSEYENRPASSYVPPTGNAKVPMLPPIQTQNHPVKEYPQSQAQRSQPVVPPKEENAIGGVAVHLDYEMEQMVDFVSDSAQGMYDLYQSRICLADIDIARSVNPNLSVAPQFRKYVSQVLTSTRLPGVTIFYGLYHLAHRMTELSKSRIFPKGTGQVYRMLTTALLLGSKFLDDNTFQNRSWSEVSGIPVAELNVLELEWLKSIEWNLHVDPDHPDGYRLWEAKWRSYQAKKVELSLASLKLSPLNPNIQRQPSFNKQVSSALTHSNAYYNPAFGANAKDRLLSQWQAPQYDTGYENWSVSAKAQYSPPSAPQTGPNTPDWYGRVWFGNDYRSYGSPEATTPASAQSFQSFAQQASYQKTYPQQYSQGNWSGHNPTCGCGYCVPTTHDPFYAGLQYRSQTAAG</sequence>